<evidence type="ECO:0000313" key="4">
    <source>
        <dbReference type="Proteomes" id="UP000758603"/>
    </source>
</evidence>
<dbReference type="AlphaFoldDB" id="A0A9P8RGY4"/>
<dbReference type="OrthoDB" id="771136at2759"/>
<keyword evidence="4" id="KW-1185">Reference proteome</keyword>
<dbReference type="GeneID" id="70138205"/>
<comment type="caution">
    <text evidence="3">The sequence shown here is derived from an EMBL/GenBank/DDBJ whole genome shotgun (WGS) entry which is preliminary data.</text>
</comment>
<dbReference type="Pfam" id="PF00026">
    <property type="entry name" value="Asp"/>
    <property type="match status" value="1"/>
</dbReference>
<dbReference type="RefSeq" id="XP_045952347.1">
    <property type="nucleotide sequence ID" value="XM_046109314.1"/>
</dbReference>
<keyword evidence="1" id="KW-0472">Membrane</keyword>
<organism evidence="3 4">
    <name type="scientific">Truncatella angustata</name>
    <dbReference type="NCBI Taxonomy" id="152316"/>
    <lineage>
        <taxon>Eukaryota</taxon>
        <taxon>Fungi</taxon>
        <taxon>Dikarya</taxon>
        <taxon>Ascomycota</taxon>
        <taxon>Pezizomycotina</taxon>
        <taxon>Sordariomycetes</taxon>
        <taxon>Xylariomycetidae</taxon>
        <taxon>Amphisphaeriales</taxon>
        <taxon>Sporocadaceae</taxon>
        <taxon>Truncatella</taxon>
    </lineage>
</organism>
<feature type="domain" description="Peptidase A1" evidence="2">
    <location>
        <begin position="61"/>
        <end position="226"/>
    </location>
</feature>
<proteinExistence type="predicted"/>
<accession>A0A9P8RGY4</accession>
<reference evidence="3" key="1">
    <citation type="journal article" date="2021" name="Nat. Commun.">
        <title>Genetic determinants of endophytism in the Arabidopsis root mycobiome.</title>
        <authorList>
            <person name="Mesny F."/>
            <person name="Miyauchi S."/>
            <person name="Thiergart T."/>
            <person name="Pickel B."/>
            <person name="Atanasova L."/>
            <person name="Karlsson M."/>
            <person name="Huettel B."/>
            <person name="Barry K.W."/>
            <person name="Haridas S."/>
            <person name="Chen C."/>
            <person name="Bauer D."/>
            <person name="Andreopoulos W."/>
            <person name="Pangilinan J."/>
            <person name="LaButti K."/>
            <person name="Riley R."/>
            <person name="Lipzen A."/>
            <person name="Clum A."/>
            <person name="Drula E."/>
            <person name="Henrissat B."/>
            <person name="Kohler A."/>
            <person name="Grigoriev I.V."/>
            <person name="Martin F.M."/>
            <person name="Hacquard S."/>
        </authorList>
    </citation>
    <scope>NUCLEOTIDE SEQUENCE</scope>
    <source>
        <strain evidence="3">MPI-SDFR-AT-0073</strain>
    </source>
</reference>
<evidence type="ECO:0000259" key="2">
    <source>
        <dbReference type="Pfam" id="PF00026"/>
    </source>
</evidence>
<keyword evidence="1" id="KW-0812">Transmembrane</keyword>
<sequence>MINFDTMWHRVLAIAIFCEWNLGGIFAYSQLLLNNRQGGTYLSLDVMTYVNVSDYLPFQEYDVEAALGTPPQSLALRVSSTPYHFVSFSRSTLCVELTSCELGSYDPQASSTKTVVSIGNLNETTGDATTIQNMICDIFNDTLALGNTRLSNATFGLAVGVALDELRLGLGGLMKRHSPDLPLSLPAFLEQNGQISSSTYSYALDKLNATANGTLLFGAIDTESISALSLFYKHNHSDELLAGIPLYLEPGIGKTTAVLPKPLADSIYNLTGAVLNETTGQPVVDYGLANSNASFSFQFNGPTGPVLTAAIADFVQPDEIHENQQLGLAQSRYTTASNVVPFASKGATIPLATPGPTVPAATVYDVTDDIFEDFPSAMITNSASAPGLREYYSRASLSVSPLALGLSIPLAVLAMIVIAITTWTVGPGRSRICCGCMFSGRQKTISELETNVPSPHAAEMPSAP</sequence>
<keyword evidence="1" id="KW-1133">Transmembrane helix</keyword>
<gene>
    <name evidence="3" type="ORF">BKA67DRAFT_695792</name>
</gene>
<dbReference type="InterPro" id="IPR033121">
    <property type="entry name" value="PEPTIDASE_A1"/>
</dbReference>
<dbReference type="SUPFAM" id="SSF50630">
    <property type="entry name" value="Acid proteases"/>
    <property type="match status" value="1"/>
</dbReference>
<evidence type="ECO:0000256" key="1">
    <source>
        <dbReference type="SAM" id="Phobius"/>
    </source>
</evidence>
<dbReference type="Proteomes" id="UP000758603">
    <property type="component" value="Unassembled WGS sequence"/>
</dbReference>
<name>A0A9P8RGY4_9PEZI</name>
<dbReference type="InterPro" id="IPR021109">
    <property type="entry name" value="Peptidase_aspartic_dom_sf"/>
</dbReference>
<dbReference type="EMBL" id="JAGPXC010000010">
    <property type="protein sequence ID" value="KAH6645833.1"/>
    <property type="molecule type" value="Genomic_DNA"/>
</dbReference>
<feature type="transmembrane region" description="Helical" evidence="1">
    <location>
        <begin position="402"/>
        <end position="426"/>
    </location>
</feature>
<protein>
    <submittedName>
        <fullName evidence="3">Aspartic peptidase domain-containing protein</fullName>
    </submittedName>
</protein>
<dbReference type="Gene3D" id="2.40.70.10">
    <property type="entry name" value="Acid Proteases"/>
    <property type="match status" value="1"/>
</dbReference>
<evidence type="ECO:0000313" key="3">
    <source>
        <dbReference type="EMBL" id="KAH6645833.1"/>
    </source>
</evidence>